<dbReference type="InterPro" id="IPR006928">
    <property type="entry name" value="Herpes_teg_USP"/>
</dbReference>
<feature type="compositionally biased region" description="Acidic residues" evidence="13">
    <location>
        <begin position="2046"/>
        <end position="2059"/>
    </location>
</feature>
<feature type="region of interest" description="Disordered" evidence="13">
    <location>
        <begin position="2030"/>
        <end position="2118"/>
    </location>
</feature>
<evidence type="ECO:0000313" key="16">
    <source>
        <dbReference type="Proteomes" id="UP000113968"/>
    </source>
</evidence>
<keyword evidence="6" id="KW-0677">Repeat</keyword>
<evidence type="ECO:0000256" key="3">
    <source>
        <dbReference type="ARBA" id="ARBA00022581"/>
    </source>
</evidence>
<dbReference type="Pfam" id="PF04843">
    <property type="entry name" value="Herpes_teg_N"/>
    <property type="match status" value="1"/>
</dbReference>
<evidence type="ECO:0000256" key="5">
    <source>
        <dbReference type="ARBA" id="ARBA00022670"/>
    </source>
</evidence>
<sequence length="2158" mass="241096">MQIYAASCDQADRKFGPRAGSQCVCNCFMYFHVLHTRGAFETLQRATLDKILQEGAKLDAWTEKDLIRKNITPHVFRLGEEVPRIIHTDFGRTAHALSRPFNGTAETRDLDGYTCLGIFDFLLYAYNKSKPVYILVTVDALARAVAFMDNDIYVFDPHASDQCGQAAVYKCRSLDDVVTILTSFGLHLGTFYYDALIVYMINLTISPIPDSDINRTIISLFRDPDISLPPVPPISTAPAAVAATATVSTPKTVPVKPVTAPAPVPSPKPTPNRSAPARKPEKRKAEKQSDTGKKSQRKSTRQHYSCAEALPSLSRYETLVETMERDLLRTALKAPPTSGWVIYSGTSGLPFDGTFLQDRVDHLASQMIDRLAMMRYFVDPSESVVPSNAVQASIQKQLRRLWGFSETTDTFLSILMTHNLNLLRLYNAYLSRRKAPWSTLEKFLGAKTLAVFEYWGKVHGPLMRTWAQNLIRHLEKTSVSELDVKIKTYVWSHPIPVNERFVCLARVDRDHISGLVAARQSLNSEQLNKQQADQRQIAEVIARIETHQVEQLTPQNVTKSLAGIQGVDPESQLELQRQGTKRFQEICSELNEQFRKILSSKNNQILSGSLPVQELTALQTRVDKASALCQAVVNLRLCDSATQKKYRELHEHIRFVLTGDTSSDVTAYPEELTKLRRAFTDVVKHREYNETKIKELLTNVEYALKDPTSRSSNLTMSMVQAQLQELSNLDVKKVSGAEERLRAIMAIINSLKQEEEVVRAFVKSFSYHNMPSDQVLKRQLRLKDLLRSDEQLRTQYINGLGGVLNTIIEKMALQDFWKPQNFDMLREMINQLPPGKVTDSLNNTAALFTQLGKKVEAVSKAAADKNMPALEDAVRFFVIHGTSLSEIMATGIGADLMSIFEKLKKQLEGKYLQRVEEAWQKQAKELSVTSPEVVEQFLRTAPSTGAANAVTPLLQEKLKAYVEEETRKINEENQRLLTESQARVQAELARLVDALRSETPSLVAAVDLDGVQNVLSALGPNNTQTLLEKFNRDLLPVLGKIEKQLAKLADGRIYQILTGKPDAATDAYPGDLNILKAALERLRGFAPNLTQEAGTTLLTLYHRLTFITAGPSNQPAAAFAETEYESKYLQYQECLRGLAASVEDSKNAIVQEAANIRESVKKDSASSSKKALEKPPTVNRQVLTTVSYPAQDTLKNTAFQRALDEHVESAKKYVAQEADLLDAQIRSVLELQQARSHSLTARWQELVTRHKVDSLEIQTPEAKALLSDAVGALTSLVQNAATALPYLTAEKTLKWATAFLGDAIREIEQTEDHPQRNQLEAYVALVQKAEQHLVAVGTAISNNAACEKFVSQQGTTTVTEDEIQRVEAAWQDLQPKRVAGGEARHRQVQSELTRMRRSLSELELKESLATEYFELLNGIHSFSYGLDFSTQLQKLRQLQQRFTELAKQEGAAAAPATAGFPEARQTEISTSIPTAFFLKGLTALEKRVLAGYKFLGDMVSKQFLVNGKIDDVPPLIVPSRGDPSQAGADKLARLQFLKDDAQLYEVVDVFGEHQLVTPNGVPVDLGPTYGNVVFKFLALQRGDRNAASKRSARLKNTVTSRYKAVTVSVAIAGTLKTFWKQISDYDLRGLLTDDVTYSFSTETNTLINLKIFVYVVVSAWTLQTRDDIEADPGPRITLPVSDLCVMLSTLYPEYIYTVVKHPIQSSLTSLIQALDKSTVSEALNTTQNPPPWDIDELKGFCFDPKLWPAVSASRILWDNDFMRQLCQDVGPRKIKSGKLLQYALAVLILPQDVLQCLWLELRPKYAEQYVSMYDFVQALYQIFSHSYDIVRGTPATDPQWPTGEKVLQSVTLRQKGTQDDDEILKIFIETEAVLDYALGSLVFGVPICCAIHVAEVASGTRTLVARHLEYTGGDQDFKRILRSRDLNFGYLISQTWTNTPLEQCWFQSQAKKLREHLQHPVKLDFVPLVVYTPTDRYVKSVLKPPAPSSAETGRAPAIVVENPFPLIPISEAFFAPKPLQFQRVPVDTAFLQEPPPRLLETRTDDSQDADASTDTDDSAGADGARESDGAASLDSVPSHSFGDPVFRQEENADTVRSKDDVTTLSPSASTTSFRQHPATHLTHNVQRALQIIVSVRVDLRRLAQSVIETTRRLEFLYL</sequence>
<dbReference type="PROSITE" id="PS51521">
    <property type="entry name" value="HTUSP"/>
    <property type="match status" value="1"/>
</dbReference>
<reference evidence="15" key="1">
    <citation type="submission" date="2011-12" db="EMBL/GenBank/DDBJ databases">
        <title>Comparative genomics of primate cytomegaloviruses.</title>
        <authorList>
            <person name="Davison A.J."/>
            <person name="Holton M."/>
            <person name="Dolan A."/>
            <person name="Dargan D.J."/>
            <person name="Gatherer D."/>
            <person name="Hayward G.S."/>
        </authorList>
    </citation>
    <scope>NUCLEOTIDE SEQUENCE [LARGE SCALE GENOMIC DNA]</scope>
    <source>
        <strain evidence="15">S34E</strain>
    </source>
</reference>
<keyword evidence="5" id="KW-0645">Protease</keyword>
<dbReference type="SUPFAM" id="SSF54001">
    <property type="entry name" value="Cysteine proteinases"/>
    <property type="match status" value="1"/>
</dbReference>
<feature type="compositionally biased region" description="Polar residues" evidence="13">
    <location>
        <begin position="2102"/>
        <end position="2114"/>
    </location>
</feature>
<proteinExistence type="predicted"/>
<evidence type="ECO:0000256" key="13">
    <source>
        <dbReference type="SAM" id="MobiDB-lite"/>
    </source>
</evidence>
<keyword evidence="11" id="KW-1127">Modulation of host ubiquitin pathway by viral deubiquitinase</keyword>
<evidence type="ECO:0000256" key="6">
    <source>
        <dbReference type="ARBA" id="ARBA00022737"/>
    </source>
</evidence>
<dbReference type="RefSeq" id="YP_004940074.1">
    <property type="nucleotide sequence ID" value="NC_016447.1"/>
</dbReference>
<feature type="domain" description="Peptidase C76" evidence="14">
    <location>
        <begin position="3"/>
        <end position="223"/>
    </location>
</feature>
<evidence type="ECO:0000256" key="4">
    <source>
        <dbReference type="ARBA" id="ARBA00022662"/>
    </source>
</evidence>
<evidence type="ECO:0000256" key="2">
    <source>
        <dbReference type="ARBA" id="ARBA00022580"/>
    </source>
</evidence>
<evidence type="ECO:0000256" key="11">
    <source>
        <dbReference type="ARBA" id="ARBA00022876"/>
    </source>
</evidence>
<organism evidence="15 16">
    <name type="scientific">Aotine betaherpesvirus 1</name>
    <dbReference type="NCBI Taxonomy" id="50290"/>
    <lineage>
        <taxon>Viruses</taxon>
        <taxon>Duplodnaviria</taxon>
        <taxon>Heunggongvirae</taxon>
        <taxon>Peploviricota</taxon>
        <taxon>Herviviricetes</taxon>
        <taxon>Herpesvirales</taxon>
        <taxon>Orthoherpesviridae</taxon>
        <taxon>Betaherpesvirinae</taxon>
        <taxon>Cytomegalovirus</taxon>
        <taxon>Cytomegalovirus aotinebeta1</taxon>
    </lineage>
</organism>
<keyword evidence="1" id="KW-1048">Host nucleus</keyword>
<feature type="region of interest" description="Disordered" evidence="13">
    <location>
        <begin position="252"/>
        <end position="306"/>
    </location>
</feature>
<evidence type="ECO:0000259" key="14">
    <source>
        <dbReference type="PROSITE" id="PS51521"/>
    </source>
</evidence>
<dbReference type="KEGG" id="vg:11464121"/>
<dbReference type="GO" id="GO:0044423">
    <property type="term" value="C:virion component"/>
    <property type="evidence" value="ECO:0007669"/>
    <property type="project" value="UniProtKB-KW"/>
</dbReference>
<dbReference type="EMBL" id="FJ483970">
    <property type="protein sequence ID" value="AEV80753.1"/>
    <property type="molecule type" value="Genomic_DNA"/>
</dbReference>
<evidence type="ECO:0000256" key="9">
    <source>
        <dbReference type="ARBA" id="ARBA00022807"/>
    </source>
</evidence>
<evidence type="ECO:0000256" key="7">
    <source>
        <dbReference type="ARBA" id="ARBA00022786"/>
    </source>
</evidence>
<dbReference type="GO" id="GO:0039648">
    <property type="term" value="P:symbiont-mediated perturbation of host ubiquitin-like protein modification"/>
    <property type="evidence" value="ECO:0007669"/>
    <property type="project" value="UniProtKB-KW"/>
</dbReference>
<keyword evidence="10" id="KW-0946">Virion</keyword>
<dbReference type="InterPro" id="IPR038765">
    <property type="entry name" value="Papain-like_cys_pep_sf"/>
</dbReference>
<accession>G8XUC3</accession>
<dbReference type="Gene3D" id="3.90.70.120">
    <property type="match status" value="1"/>
</dbReference>
<evidence type="ECO:0000256" key="8">
    <source>
        <dbReference type="ARBA" id="ARBA00022801"/>
    </source>
</evidence>
<dbReference type="GO" id="GO:0006508">
    <property type="term" value="P:proteolysis"/>
    <property type="evidence" value="ECO:0007669"/>
    <property type="project" value="UniProtKB-KW"/>
</dbReference>
<feature type="compositionally biased region" description="Pro residues" evidence="13">
    <location>
        <begin position="260"/>
        <end position="270"/>
    </location>
</feature>
<keyword evidence="4" id="KW-1130">Modulation of host ubiquitin pathway by virus</keyword>
<dbReference type="GO" id="GO:0008234">
    <property type="term" value="F:cysteine-type peptidase activity"/>
    <property type="evidence" value="ECO:0007669"/>
    <property type="project" value="UniProtKB-KW"/>
</dbReference>
<dbReference type="GeneID" id="11464121"/>
<keyword evidence="2" id="KW-0920">Virion tegument</keyword>
<feature type="compositionally biased region" description="Basic and acidic residues" evidence="13">
    <location>
        <begin position="283"/>
        <end position="293"/>
    </location>
</feature>
<keyword evidence="3" id="KW-0945">Host-virus interaction</keyword>
<feature type="compositionally biased region" description="Basic and acidic residues" evidence="13">
    <location>
        <begin position="2086"/>
        <end position="2101"/>
    </location>
</feature>
<evidence type="ECO:0000256" key="1">
    <source>
        <dbReference type="ARBA" id="ARBA00022562"/>
    </source>
</evidence>
<name>G8XUC3_9BETA</name>
<keyword evidence="9" id="KW-0788">Thiol protease</keyword>
<gene>
    <name evidence="15" type="primary">UL48</name>
</gene>
<keyword evidence="8" id="KW-0378">Hydrolase</keyword>
<evidence type="ECO:0000313" key="15">
    <source>
        <dbReference type="EMBL" id="AEV80753.1"/>
    </source>
</evidence>
<protein>
    <submittedName>
        <fullName evidence="15">Large tegument protein</fullName>
    </submittedName>
</protein>
<keyword evidence="12" id="KW-1035">Host cytoplasm</keyword>
<evidence type="ECO:0000256" key="10">
    <source>
        <dbReference type="ARBA" id="ARBA00022844"/>
    </source>
</evidence>
<evidence type="ECO:0000256" key="12">
    <source>
        <dbReference type="ARBA" id="ARBA00023200"/>
    </source>
</evidence>
<dbReference type="Proteomes" id="UP000113968">
    <property type="component" value="Segment"/>
</dbReference>
<keyword evidence="7" id="KW-0833">Ubl conjugation pathway</keyword>
<keyword evidence="16" id="KW-1185">Reference proteome</keyword>